<name>A0A193G0B0_9BORD</name>
<dbReference type="Proteomes" id="UP000092213">
    <property type="component" value="Chromosome"/>
</dbReference>
<protein>
    <submittedName>
        <fullName evidence="3">Uncharacterized protein</fullName>
    </submittedName>
</protein>
<accession>A0A193G0B0</accession>
<dbReference type="AlphaFoldDB" id="A0A193G0B0"/>
<proteinExistence type="predicted"/>
<feature type="region of interest" description="Disordered" evidence="1">
    <location>
        <begin position="1"/>
        <end position="21"/>
    </location>
</feature>
<gene>
    <name evidence="2" type="ORF">BAU06_20150</name>
    <name evidence="3" type="ORF">BAU08_20680</name>
</gene>
<reference evidence="4 5" key="1">
    <citation type="submission" date="2016-06" db="EMBL/GenBank/DDBJ databases">
        <title>Complete genome sequences of Bordetella bronchialis and Bordetella flabilis.</title>
        <authorList>
            <person name="LiPuma J.J."/>
            <person name="Spilker T."/>
        </authorList>
    </citation>
    <scope>NUCLEOTIDE SEQUENCE [LARGE SCALE GENOMIC DNA]</scope>
    <source>
        <strain evidence="3 5">AU17976</strain>
        <strain evidence="2 4">AU3182</strain>
    </source>
</reference>
<organism evidence="3 5">
    <name type="scientific">Bordetella bronchialis</name>
    <dbReference type="NCBI Taxonomy" id="463025"/>
    <lineage>
        <taxon>Bacteria</taxon>
        <taxon>Pseudomonadati</taxon>
        <taxon>Pseudomonadota</taxon>
        <taxon>Betaproteobacteria</taxon>
        <taxon>Burkholderiales</taxon>
        <taxon>Alcaligenaceae</taxon>
        <taxon>Bordetella</taxon>
    </lineage>
</organism>
<dbReference type="EMBL" id="CP016170">
    <property type="protein sequence ID" value="ANN68302.1"/>
    <property type="molecule type" value="Genomic_DNA"/>
</dbReference>
<feature type="compositionally biased region" description="Polar residues" evidence="1">
    <location>
        <begin position="1"/>
        <end position="20"/>
    </location>
</feature>
<dbReference type="EMBL" id="CP016171">
    <property type="protein sequence ID" value="ANN73442.1"/>
    <property type="molecule type" value="Genomic_DNA"/>
</dbReference>
<keyword evidence="4" id="KW-1185">Reference proteome</keyword>
<evidence type="ECO:0000313" key="3">
    <source>
        <dbReference type="EMBL" id="ANN73442.1"/>
    </source>
</evidence>
<sequence length="174" mass="18895">MQTNAEMAQGQAGTLSSNNTEAERLIGRNRKINDLRAAVGEFINLFPVPMGSEKTNPTLNEIKDILSKRADDEKDKTFDPDKPVYEQEKLDQLSKALTDIGMKGVDGSMTKNDFDTLKTRLGGLQDEVTGNQSLIASKQSMAVGNINMHQTSNQGLIKTLTSIGMGFARVTGSS</sequence>
<evidence type="ECO:0000313" key="5">
    <source>
        <dbReference type="Proteomes" id="UP000092213"/>
    </source>
</evidence>
<dbReference type="STRING" id="463025.BAU08_20680"/>
<evidence type="ECO:0000313" key="4">
    <source>
        <dbReference type="Proteomes" id="UP000091897"/>
    </source>
</evidence>
<evidence type="ECO:0000256" key="1">
    <source>
        <dbReference type="SAM" id="MobiDB-lite"/>
    </source>
</evidence>
<dbReference type="KEGG" id="bbro:BAU06_20150"/>
<evidence type="ECO:0000313" key="2">
    <source>
        <dbReference type="EMBL" id="ANN68302.1"/>
    </source>
</evidence>
<dbReference type="Proteomes" id="UP000091897">
    <property type="component" value="Chromosome"/>
</dbReference>